<dbReference type="SUPFAM" id="SSF81382">
    <property type="entry name" value="Skp1 dimerisation domain-like"/>
    <property type="match status" value="1"/>
</dbReference>
<dbReference type="GO" id="GO:0016567">
    <property type="term" value="P:protein ubiquitination"/>
    <property type="evidence" value="ECO:0007669"/>
    <property type="project" value="UniProtKB-UniRule"/>
</dbReference>
<evidence type="ECO:0000259" key="5">
    <source>
        <dbReference type="Pfam" id="PF01466"/>
    </source>
</evidence>
<evidence type="ECO:0000256" key="3">
    <source>
        <dbReference type="ARBA" id="ARBA00022786"/>
    </source>
</evidence>
<dbReference type="GO" id="GO:0009867">
    <property type="term" value="P:jasmonic acid mediated signaling pathway"/>
    <property type="evidence" value="ECO:0007669"/>
    <property type="project" value="UniProtKB-ARBA"/>
</dbReference>
<dbReference type="SUPFAM" id="SSF54695">
    <property type="entry name" value="POZ domain"/>
    <property type="match status" value="1"/>
</dbReference>
<evidence type="ECO:0000256" key="2">
    <source>
        <dbReference type="ARBA" id="ARBA00009993"/>
    </source>
</evidence>
<dbReference type="InterPro" id="IPR011333">
    <property type="entry name" value="SKP1/BTB/POZ_sf"/>
</dbReference>
<evidence type="ECO:0000259" key="6">
    <source>
        <dbReference type="Pfam" id="PF03931"/>
    </source>
</evidence>
<dbReference type="Pfam" id="PF03931">
    <property type="entry name" value="Skp1_POZ"/>
    <property type="match status" value="1"/>
</dbReference>
<reference evidence="7" key="1">
    <citation type="submission" date="2023-12" db="EMBL/GenBank/DDBJ databases">
        <title>Genome assembly of Anisodus tanguticus.</title>
        <authorList>
            <person name="Wang Y.-J."/>
        </authorList>
    </citation>
    <scope>NUCLEOTIDE SEQUENCE</scope>
    <source>
        <strain evidence="7">KB-2021</strain>
        <tissue evidence="7">Leaf</tissue>
    </source>
</reference>
<name>A0AAE1UQY4_9SOLA</name>
<accession>A0AAE1UQY4</accession>
<organism evidence="7 8">
    <name type="scientific">Anisodus tanguticus</name>
    <dbReference type="NCBI Taxonomy" id="243964"/>
    <lineage>
        <taxon>Eukaryota</taxon>
        <taxon>Viridiplantae</taxon>
        <taxon>Streptophyta</taxon>
        <taxon>Embryophyta</taxon>
        <taxon>Tracheophyta</taxon>
        <taxon>Spermatophyta</taxon>
        <taxon>Magnoliopsida</taxon>
        <taxon>eudicotyledons</taxon>
        <taxon>Gunneridae</taxon>
        <taxon>Pentapetalae</taxon>
        <taxon>asterids</taxon>
        <taxon>lamiids</taxon>
        <taxon>Solanales</taxon>
        <taxon>Solanaceae</taxon>
        <taxon>Solanoideae</taxon>
        <taxon>Hyoscyameae</taxon>
        <taxon>Anisodus</taxon>
    </lineage>
</organism>
<dbReference type="SMART" id="SM00512">
    <property type="entry name" value="Skp1"/>
    <property type="match status" value="1"/>
</dbReference>
<proteinExistence type="inferred from homology"/>
<dbReference type="InterPro" id="IPR001232">
    <property type="entry name" value="SKP1-like"/>
</dbReference>
<feature type="domain" description="SKP1 component POZ" evidence="6">
    <location>
        <begin position="11"/>
        <end position="71"/>
    </location>
</feature>
<evidence type="ECO:0000256" key="1">
    <source>
        <dbReference type="ARBA" id="ARBA00004906"/>
    </source>
</evidence>
<dbReference type="PANTHER" id="PTHR11165">
    <property type="entry name" value="SKP1"/>
    <property type="match status" value="1"/>
</dbReference>
<evidence type="ECO:0000256" key="4">
    <source>
        <dbReference type="PIRNR" id="PIRNR028729"/>
    </source>
</evidence>
<dbReference type="InterPro" id="IPR016072">
    <property type="entry name" value="Skp1_comp_dimer"/>
</dbReference>
<comment type="subunit">
    <text evidence="4">Part of a SCF (SKP1-cullin-F-box) protein ligase complex.</text>
</comment>
<evidence type="ECO:0000313" key="8">
    <source>
        <dbReference type="Proteomes" id="UP001291623"/>
    </source>
</evidence>
<dbReference type="AlphaFoldDB" id="A0AAE1UQY4"/>
<dbReference type="Proteomes" id="UP001291623">
    <property type="component" value="Unassembled WGS sequence"/>
</dbReference>
<sequence length="170" mass="19904">MSIFHDRKPLKIIKLKTSDGKIFEIDINLAKRFGTLKTLIEDSELDDNNPVCLNNISGNVMEKIIEYSLHHFNDPPIPEDISIRERRKSFDRNFITSIDTDLIFELIVAANFLDERSLFDLACKSIANIIKYKTVDEIRSYFNIKNDFTHAEEELLKQENSWAEKTQLFF</sequence>
<comment type="caution">
    <text evidence="7">The sequence shown here is derived from an EMBL/GenBank/DDBJ whole genome shotgun (WGS) entry which is preliminary data.</text>
</comment>
<gene>
    <name evidence="7" type="ORF">RND71_044112</name>
</gene>
<dbReference type="EMBL" id="JAVYJV010000105">
    <property type="protein sequence ID" value="KAK4336686.1"/>
    <property type="molecule type" value="Genomic_DNA"/>
</dbReference>
<comment type="function">
    <text evidence="4">Involved in ubiquitination and subsequent proteasomal degradation of target proteins. Together with CUL1, RBX1 and a F-box protein, it forms a SCF E3 ubiquitin ligase complex. The functional specificity of this complex depends on the type of F-box protein. In the SCF complex, it serves as an adapter that links the F-box protein to CUL1.</text>
</comment>
<dbReference type="InterPro" id="IPR036296">
    <property type="entry name" value="SKP1-like_dim_sf"/>
</dbReference>
<keyword evidence="8" id="KW-1185">Reference proteome</keyword>
<comment type="similarity">
    <text evidence="2 4">Belongs to the SKP1 family.</text>
</comment>
<protein>
    <recommendedName>
        <fullName evidence="4">SKP1-like protein</fullName>
    </recommendedName>
</protein>
<dbReference type="GO" id="GO:0006511">
    <property type="term" value="P:ubiquitin-dependent protein catabolic process"/>
    <property type="evidence" value="ECO:0007669"/>
    <property type="project" value="InterPro"/>
</dbReference>
<evidence type="ECO:0000313" key="7">
    <source>
        <dbReference type="EMBL" id="KAK4336686.1"/>
    </source>
</evidence>
<keyword evidence="3 4" id="KW-0833">Ubl conjugation pathway</keyword>
<dbReference type="Gene3D" id="3.30.710.10">
    <property type="entry name" value="Potassium Channel Kv1.1, Chain A"/>
    <property type="match status" value="1"/>
</dbReference>
<dbReference type="InterPro" id="IPR016073">
    <property type="entry name" value="Skp1_comp_POZ"/>
</dbReference>
<dbReference type="InterPro" id="IPR016897">
    <property type="entry name" value="SKP1"/>
</dbReference>
<dbReference type="PIRSF" id="PIRSF028729">
    <property type="entry name" value="E3_ubiquit_lig_SCF_Skp"/>
    <property type="match status" value="1"/>
</dbReference>
<dbReference type="CDD" id="cd18322">
    <property type="entry name" value="BTB_POZ_SKP1"/>
    <property type="match status" value="1"/>
</dbReference>
<comment type="pathway">
    <text evidence="1 4">Protein modification; protein ubiquitination.</text>
</comment>
<feature type="domain" description="SKP1 component dimerisation" evidence="5">
    <location>
        <begin position="117"/>
        <end position="163"/>
    </location>
</feature>
<dbReference type="Pfam" id="PF01466">
    <property type="entry name" value="Skp1"/>
    <property type="match status" value="1"/>
</dbReference>